<reference evidence="10" key="1">
    <citation type="submission" date="2023-03" db="EMBL/GenBank/DDBJ databases">
        <title>Massive genome expansion in bonnet fungi (Mycena s.s.) driven by repeated elements and novel gene families across ecological guilds.</title>
        <authorList>
            <consortium name="Lawrence Berkeley National Laboratory"/>
            <person name="Harder C.B."/>
            <person name="Miyauchi S."/>
            <person name="Viragh M."/>
            <person name="Kuo A."/>
            <person name="Thoen E."/>
            <person name="Andreopoulos B."/>
            <person name="Lu D."/>
            <person name="Skrede I."/>
            <person name="Drula E."/>
            <person name="Henrissat B."/>
            <person name="Morin E."/>
            <person name="Kohler A."/>
            <person name="Barry K."/>
            <person name="LaButti K."/>
            <person name="Morin E."/>
            <person name="Salamov A."/>
            <person name="Lipzen A."/>
            <person name="Mereny Z."/>
            <person name="Hegedus B."/>
            <person name="Baldrian P."/>
            <person name="Stursova M."/>
            <person name="Weitz H."/>
            <person name="Taylor A."/>
            <person name="Grigoriev I.V."/>
            <person name="Nagy L.G."/>
            <person name="Martin F."/>
            <person name="Kauserud H."/>
        </authorList>
    </citation>
    <scope>NUCLEOTIDE SEQUENCE</scope>
    <source>
        <strain evidence="10">CBHHK200</strain>
    </source>
</reference>
<dbReference type="Pfam" id="PF25539">
    <property type="entry name" value="Bestrophin_2"/>
    <property type="match status" value="2"/>
</dbReference>
<evidence type="ECO:0000256" key="6">
    <source>
        <dbReference type="ARBA" id="ARBA00023065"/>
    </source>
</evidence>
<accession>A0AAD6S8V6</accession>
<sequence length="596" mass="65833">MNPMSPRRSGTMTHHGFAAAPDPFAPRRRPGASFVNALLATALFRCWHILMFFAAWSTVIAVLDHHKFKVRLASTLLTVIGTVLGFVVSYRTTSSFERYNEGRKLWSQIILASRTFARTVWFHVPDLPPTKGNDAETMKARSMIEKKTVINLLEAFGVAVKHYLRGEDGIYYQDLYYLVKFLPAYALPAGIPSNADFTNGADGAGTGRSPTFSDASHGFRPSLPNQPGSFLYQRSPPSSMSAPHLPLPVTASSPAKEGRDRRTSFAAKIPGIPERAEKEREAREGGRPTPPPLTISPPTRLNSPTDEKNPILPLSPPPLLGARKVSSDLRSSKSIRSIRSPHPGEPQKIILARADEAFLLPGSLPPKYHLFDLFPFSLLVRCLTKRGREVKGKKAARVRAKLSAGSGGGSHNLPLEVSLYLSSYIAALQHRKQTDVPTTNTLLASLNNLVDALTGLERILTTPIPFSYSIHLWVVTTIYCLALPSQIILTMGWATIPATILLTFIFFGFWLRGRRLRVHPFGYDKNDLNLDHFTHNIIRNELRAITSASAPEPDRWIFSPENDLLFAGDPNVDERVGPAEWVRRGSGQMLGALSVV</sequence>
<keyword evidence="6" id="KW-0406">Ion transport</keyword>
<keyword evidence="2" id="KW-0813">Transport</keyword>
<dbReference type="GO" id="GO:0005254">
    <property type="term" value="F:chloride channel activity"/>
    <property type="evidence" value="ECO:0007669"/>
    <property type="project" value="InterPro"/>
</dbReference>
<dbReference type="Proteomes" id="UP001218188">
    <property type="component" value="Unassembled WGS sequence"/>
</dbReference>
<dbReference type="GO" id="GO:0005886">
    <property type="term" value="C:plasma membrane"/>
    <property type="evidence" value="ECO:0007669"/>
    <property type="project" value="UniProtKB-SubCell"/>
</dbReference>
<keyword evidence="5 9" id="KW-1133">Transmembrane helix</keyword>
<proteinExistence type="predicted"/>
<evidence type="ECO:0000256" key="3">
    <source>
        <dbReference type="ARBA" id="ARBA00022475"/>
    </source>
</evidence>
<feature type="transmembrane region" description="Helical" evidence="9">
    <location>
        <begin position="34"/>
        <end position="56"/>
    </location>
</feature>
<keyword evidence="7 9" id="KW-0472">Membrane</keyword>
<dbReference type="PANTHER" id="PTHR33281">
    <property type="entry name" value="UPF0187 PROTEIN YNEE"/>
    <property type="match status" value="1"/>
</dbReference>
<keyword evidence="4 9" id="KW-0812">Transmembrane</keyword>
<organism evidence="10 11">
    <name type="scientific">Mycena alexandri</name>
    <dbReference type="NCBI Taxonomy" id="1745969"/>
    <lineage>
        <taxon>Eukaryota</taxon>
        <taxon>Fungi</taxon>
        <taxon>Dikarya</taxon>
        <taxon>Basidiomycota</taxon>
        <taxon>Agaricomycotina</taxon>
        <taxon>Agaricomycetes</taxon>
        <taxon>Agaricomycetidae</taxon>
        <taxon>Agaricales</taxon>
        <taxon>Marasmiineae</taxon>
        <taxon>Mycenaceae</taxon>
        <taxon>Mycena</taxon>
    </lineage>
</organism>
<comment type="subcellular location">
    <subcellularLocation>
        <location evidence="1">Cell membrane</location>
        <topology evidence="1">Multi-pass membrane protein</topology>
    </subcellularLocation>
</comment>
<evidence type="ECO:0000256" key="5">
    <source>
        <dbReference type="ARBA" id="ARBA00022989"/>
    </source>
</evidence>
<name>A0AAD6S8V6_9AGAR</name>
<evidence type="ECO:0000256" key="1">
    <source>
        <dbReference type="ARBA" id="ARBA00004651"/>
    </source>
</evidence>
<dbReference type="AlphaFoldDB" id="A0AAD6S8V6"/>
<feature type="region of interest" description="Disordered" evidence="8">
    <location>
        <begin position="1"/>
        <end position="24"/>
    </location>
</feature>
<feature type="region of interest" description="Disordered" evidence="8">
    <location>
        <begin position="201"/>
        <end position="326"/>
    </location>
</feature>
<evidence type="ECO:0000256" key="4">
    <source>
        <dbReference type="ARBA" id="ARBA00022692"/>
    </source>
</evidence>
<keyword evidence="3" id="KW-1003">Cell membrane</keyword>
<keyword evidence="11" id="KW-1185">Reference proteome</keyword>
<feature type="compositionally biased region" description="Basic and acidic residues" evidence="8">
    <location>
        <begin position="274"/>
        <end position="286"/>
    </location>
</feature>
<evidence type="ECO:0000313" key="10">
    <source>
        <dbReference type="EMBL" id="KAJ7023040.1"/>
    </source>
</evidence>
<evidence type="ECO:0000256" key="9">
    <source>
        <dbReference type="SAM" id="Phobius"/>
    </source>
</evidence>
<dbReference type="PANTHER" id="PTHR33281:SF19">
    <property type="entry name" value="VOLTAGE-DEPENDENT ANION CHANNEL-FORMING PROTEIN YNEE"/>
    <property type="match status" value="1"/>
</dbReference>
<evidence type="ECO:0000256" key="8">
    <source>
        <dbReference type="SAM" id="MobiDB-lite"/>
    </source>
</evidence>
<feature type="transmembrane region" description="Helical" evidence="9">
    <location>
        <begin position="466"/>
        <end position="485"/>
    </location>
</feature>
<evidence type="ECO:0000313" key="11">
    <source>
        <dbReference type="Proteomes" id="UP001218188"/>
    </source>
</evidence>
<comment type="caution">
    <text evidence="10">The sequence shown here is derived from an EMBL/GenBank/DDBJ whole genome shotgun (WGS) entry which is preliminary data.</text>
</comment>
<feature type="transmembrane region" description="Helical" evidence="9">
    <location>
        <begin position="491"/>
        <end position="511"/>
    </location>
</feature>
<feature type="transmembrane region" description="Helical" evidence="9">
    <location>
        <begin position="68"/>
        <end position="90"/>
    </location>
</feature>
<evidence type="ECO:0000256" key="2">
    <source>
        <dbReference type="ARBA" id="ARBA00022448"/>
    </source>
</evidence>
<gene>
    <name evidence="10" type="ORF">C8F04DRAFT_1135450</name>
</gene>
<dbReference type="InterPro" id="IPR044669">
    <property type="entry name" value="YneE/VCCN1/2-like"/>
</dbReference>
<evidence type="ECO:0000256" key="7">
    <source>
        <dbReference type="ARBA" id="ARBA00023136"/>
    </source>
</evidence>
<protein>
    <submittedName>
        <fullName evidence="10">Bestrophin, RFP-TM, chloride channel-domain-containing protein</fullName>
    </submittedName>
</protein>
<dbReference type="EMBL" id="JARJCM010000195">
    <property type="protein sequence ID" value="KAJ7023040.1"/>
    <property type="molecule type" value="Genomic_DNA"/>
</dbReference>